<dbReference type="SUPFAM" id="SSF52540">
    <property type="entry name" value="P-loop containing nucleoside triphosphate hydrolases"/>
    <property type="match status" value="1"/>
</dbReference>
<evidence type="ECO:0000313" key="6">
    <source>
        <dbReference type="Proteomes" id="UP000838748"/>
    </source>
</evidence>
<name>A0ABM9A1R6_9VIBR</name>
<feature type="domain" description="ABC transporter" evidence="4">
    <location>
        <begin position="5"/>
        <end position="235"/>
    </location>
</feature>
<dbReference type="SMART" id="SM00382">
    <property type="entry name" value="AAA"/>
    <property type="match status" value="1"/>
</dbReference>
<gene>
    <name evidence="5" type="primary">btuD_3</name>
    <name evidence="5" type="ORF">VMF7928_01358</name>
</gene>
<accession>A0ABM9A1R6</accession>
<reference evidence="5" key="1">
    <citation type="submission" date="2021-11" db="EMBL/GenBank/DDBJ databases">
        <authorList>
            <person name="Rodrigo-Torres L."/>
            <person name="Arahal R. D."/>
            <person name="Lucena T."/>
        </authorList>
    </citation>
    <scope>NUCLEOTIDE SEQUENCE</scope>
    <source>
        <strain evidence="5">CECT 7928</strain>
    </source>
</reference>
<evidence type="ECO:0000256" key="3">
    <source>
        <dbReference type="ARBA" id="ARBA00022840"/>
    </source>
</evidence>
<dbReference type="CDD" id="cd03230">
    <property type="entry name" value="ABC_DR_subfamily_A"/>
    <property type="match status" value="1"/>
</dbReference>
<keyword evidence="3 5" id="KW-0067">ATP-binding</keyword>
<dbReference type="PANTHER" id="PTHR42939">
    <property type="entry name" value="ABC TRANSPORTER ATP-BINDING PROTEIN ALBC-RELATED"/>
    <property type="match status" value="1"/>
</dbReference>
<comment type="caution">
    <text evidence="5">The sequence shown here is derived from an EMBL/GenBank/DDBJ whole genome shotgun (WGS) entry which is preliminary data.</text>
</comment>
<dbReference type="InterPro" id="IPR003593">
    <property type="entry name" value="AAA+_ATPase"/>
</dbReference>
<organism evidence="5 6">
    <name type="scientific">Vibrio marisflavi CECT 7928</name>
    <dbReference type="NCBI Taxonomy" id="634439"/>
    <lineage>
        <taxon>Bacteria</taxon>
        <taxon>Pseudomonadati</taxon>
        <taxon>Pseudomonadota</taxon>
        <taxon>Gammaproteobacteria</taxon>
        <taxon>Vibrionales</taxon>
        <taxon>Vibrionaceae</taxon>
        <taxon>Vibrio</taxon>
    </lineage>
</organism>
<dbReference type="InterPro" id="IPR051782">
    <property type="entry name" value="ABC_Transporter_VariousFunc"/>
</dbReference>
<protein>
    <submittedName>
        <fullName evidence="5">Vitamin B12 import ATP-binding protein BtuD</fullName>
    </submittedName>
</protein>
<keyword evidence="2" id="KW-0547">Nucleotide-binding</keyword>
<keyword evidence="6" id="KW-1185">Reference proteome</keyword>
<evidence type="ECO:0000256" key="1">
    <source>
        <dbReference type="ARBA" id="ARBA00022448"/>
    </source>
</evidence>
<dbReference type="EMBL" id="CAKLDM010000001">
    <property type="protein sequence ID" value="CAH0537805.1"/>
    <property type="molecule type" value="Genomic_DNA"/>
</dbReference>
<evidence type="ECO:0000259" key="4">
    <source>
        <dbReference type="PROSITE" id="PS50893"/>
    </source>
</evidence>
<proteinExistence type="predicted"/>
<dbReference type="Proteomes" id="UP000838748">
    <property type="component" value="Unassembled WGS sequence"/>
</dbReference>
<dbReference type="PANTHER" id="PTHR42939:SF1">
    <property type="entry name" value="ABC TRANSPORTER ATP-BINDING PROTEIN ALBC-RELATED"/>
    <property type="match status" value="1"/>
</dbReference>
<sequence length="290" mass="32195">MKVLVEASRVSKQYKNASSGNDKAIINIGFQLKEGQVLGLLGHNGAGKSTLIKSLLGAQSYSGEIKINGLSPTSHRTEIMKSLSYISDTSTLPNWMTVQQLLKYTAGVSQSFRLETAKKLLSDTDIGMRSRIGALSKGMKVQLHLAIVIAADANVLILDEPTLGLDLMYRDVFYRNLMNWFQQGGKSLIIASHEVDEIEKLLTDVLILKQGRMVLNDSIESLQQKYTLIEAANEYSEQVKSLHPIYSRPGMSSTEWLVESQQLNLPQEVFVRKKASLADIFLAFQQGEKS</sequence>
<dbReference type="GO" id="GO:0005524">
    <property type="term" value="F:ATP binding"/>
    <property type="evidence" value="ECO:0007669"/>
    <property type="project" value="UniProtKB-KW"/>
</dbReference>
<dbReference type="InterPro" id="IPR027417">
    <property type="entry name" value="P-loop_NTPase"/>
</dbReference>
<dbReference type="RefSeq" id="WP_237360692.1">
    <property type="nucleotide sequence ID" value="NZ_CAKLDM010000001.1"/>
</dbReference>
<evidence type="ECO:0000313" key="5">
    <source>
        <dbReference type="EMBL" id="CAH0537805.1"/>
    </source>
</evidence>
<keyword evidence="1" id="KW-0813">Transport</keyword>
<dbReference type="PROSITE" id="PS50893">
    <property type="entry name" value="ABC_TRANSPORTER_2"/>
    <property type="match status" value="1"/>
</dbReference>
<dbReference type="Gene3D" id="3.40.50.300">
    <property type="entry name" value="P-loop containing nucleotide triphosphate hydrolases"/>
    <property type="match status" value="1"/>
</dbReference>
<dbReference type="Pfam" id="PF00005">
    <property type="entry name" value="ABC_tran"/>
    <property type="match status" value="1"/>
</dbReference>
<evidence type="ECO:0000256" key="2">
    <source>
        <dbReference type="ARBA" id="ARBA00022741"/>
    </source>
</evidence>
<dbReference type="InterPro" id="IPR003439">
    <property type="entry name" value="ABC_transporter-like_ATP-bd"/>
</dbReference>